<keyword evidence="6 12" id="KW-0863">Zinc-finger</keyword>
<evidence type="ECO:0000256" key="6">
    <source>
        <dbReference type="ARBA" id="ARBA00022771"/>
    </source>
</evidence>
<dbReference type="PANTHER" id="PTHR24399">
    <property type="entry name" value="ZINC FINGER AND BTB DOMAIN-CONTAINING"/>
    <property type="match status" value="1"/>
</dbReference>
<accession>A0A8J6BF89</accession>
<dbReference type="FunFam" id="3.30.160.60:FF:000320">
    <property type="entry name" value="Zinc finger protein 777"/>
    <property type="match status" value="1"/>
</dbReference>
<dbReference type="Proteomes" id="UP000770717">
    <property type="component" value="Unassembled WGS sequence"/>
</dbReference>
<dbReference type="FunFam" id="3.30.160.60:FF:000710">
    <property type="entry name" value="Zinc finger protein 768"/>
    <property type="match status" value="1"/>
</dbReference>
<dbReference type="FunFam" id="3.30.160.60:FF:000358">
    <property type="entry name" value="zinc finger protein 24"/>
    <property type="match status" value="1"/>
</dbReference>
<comment type="similarity">
    <text evidence="3">Belongs to the krueppel C2H2-type zinc-finger protein family.</text>
</comment>
<comment type="function">
    <text evidence="1">May be involved in transcriptional regulation.</text>
</comment>
<feature type="domain" description="C2H2-type" evidence="13">
    <location>
        <begin position="456"/>
        <end position="483"/>
    </location>
</feature>
<dbReference type="PROSITE" id="PS50805">
    <property type="entry name" value="KRAB"/>
    <property type="match status" value="1"/>
</dbReference>
<dbReference type="CDD" id="cd07765">
    <property type="entry name" value="KRAB_A-box"/>
    <property type="match status" value="1"/>
</dbReference>
<dbReference type="InterPro" id="IPR036236">
    <property type="entry name" value="Znf_C2H2_sf"/>
</dbReference>
<dbReference type="SUPFAM" id="SSF109640">
    <property type="entry name" value="KRAB domain (Kruppel-associated box)"/>
    <property type="match status" value="1"/>
</dbReference>
<evidence type="ECO:0000256" key="5">
    <source>
        <dbReference type="ARBA" id="ARBA00022737"/>
    </source>
</evidence>
<feature type="domain" description="C2H2-type" evidence="13">
    <location>
        <begin position="512"/>
        <end position="539"/>
    </location>
</feature>
<comment type="subcellular location">
    <subcellularLocation>
        <location evidence="2">Nucleus</location>
    </subcellularLocation>
</comment>
<comment type="caution">
    <text evidence="15">The sequence shown here is derived from an EMBL/GenBank/DDBJ whole genome shotgun (WGS) entry which is preliminary data.</text>
</comment>
<evidence type="ECO:0000256" key="11">
    <source>
        <dbReference type="ARBA" id="ARBA00023242"/>
    </source>
</evidence>
<dbReference type="Pfam" id="PF00096">
    <property type="entry name" value="zf-C2H2"/>
    <property type="match status" value="9"/>
</dbReference>
<evidence type="ECO:0000313" key="15">
    <source>
        <dbReference type="EMBL" id="KAG9466776.1"/>
    </source>
</evidence>
<evidence type="ECO:0000256" key="3">
    <source>
        <dbReference type="ARBA" id="ARBA00006991"/>
    </source>
</evidence>
<dbReference type="PANTHER" id="PTHR24399:SF54">
    <property type="entry name" value="GASTRULA ZINC FINGER PROTEIN XLCGF26.1-LIKE-RELATED"/>
    <property type="match status" value="1"/>
</dbReference>
<dbReference type="FunFam" id="3.30.160.60:FF:001158">
    <property type="entry name" value="zinc finger protein 22"/>
    <property type="match status" value="1"/>
</dbReference>
<evidence type="ECO:0000259" key="14">
    <source>
        <dbReference type="PROSITE" id="PS50805"/>
    </source>
</evidence>
<dbReference type="InterPro" id="IPR036051">
    <property type="entry name" value="KRAB_dom_sf"/>
</dbReference>
<dbReference type="GO" id="GO:0001817">
    <property type="term" value="P:regulation of cytokine production"/>
    <property type="evidence" value="ECO:0007669"/>
    <property type="project" value="TreeGrafter"/>
</dbReference>
<keyword evidence="16" id="KW-1185">Reference proteome</keyword>
<dbReference type="InterPro" id="IPR013087">
    <property type="entry name" value="Znf_C2H2_type"/>
</dbReference>
<name>A0A8J6BF89_ELECQ</name>
<protein>
    <submittedName>
        <fullName evidence="15">Uncharacterized protein</fullName>
    </submittedName>
</protein>
<feature type="domain" description="C2H2-type" evidence="13">
    <location>
        <begin position="484"/>
        <end position="511"/>
    </location>
</feature>
<evidence type="ECO:0000256" key="2">
    <source>
        <dbReference type="ARBA" id="ARBA00004123"/>
    </source>
</evidence>
<evidence type="ECO:0000256" key="12">
    <source>
        <dbReference type="PROSITE-ProRule" id="PRU00042"/>
    </source>
</evidence>
<dbReference type="SMART" id="SM00355">
    <property type="entry name" value="ZnF_C2H2"/>
    <property type="match status" value="9"/>
</dbReference>
<gene>
    <name evidence="15" type="ORF">GDO78_016144</name>
</gene>
<sequence>MTKKILHFTLEIIYLLIGEDYTVVKKTSAEHMTPRSCPYLSEGWIRTQSPIMEPPPHLLIPERNNDEKILDLTNKIIELLTGEVHIRYQDVTVHFSMEEWEYLEGHKDLYKDVIMEDHQPLTSPDGSSTKNPVETPASPLYHQNCAEENHNTQQDYQADNIVDIKVEVIDDEDEIYMIAERQSGYSKRNSPDRCPTPLYSWSCPEEDHNVKQDHQNEDLLNIKVVVIEEEEEMYLRGDRQLKEEEVPVDISPDHQGEANHHVTQDSPGQNHVIPNFFPVFQSRSLSSAPSNDKKHSLAPAYTEKKGANHKAGNLYPCNVCGRYIKSKTSLIRHQRIHTGERPFSCSECGRCFTQKCDFIQHQRVHTGEKPFTCSECGKCFRRKSNLVEHYRIHTGEKPFSCLECEKCFTRKSKLFRHQKTHHANKRLFSCSVCRKSFIQKCDFIQHQSIHAAENWFSCPECGKSFTRKSNLVKHQLVHTGEKPFSCSECGKGFMKKSNLVEHQRIHSGEKPFSCNHCGKSFTQKSNLVTHQRIHTGEKPYSCSKCGKCYTQKANLIEHQRVGTCEKPFSSL</sequence>
<dbReference type="Gene3D" id="3.30.160.60">
    <property type="entry name" value="Classic Zinc Finger"/>
    <property type="match status" value="9"/>
</dbReference>
<proteinExistence type="inferred from homology"/>
<keyword evidence="5" id="KW-0677">Repeat</keyword>
<feature type="domain" description="C2H2-type" evidence="13">
    <location>
        <begin position="399"/>
        <end position="426"/>
    </location>
</feature>
<dbReference type="GO" id="GO:0002682">
    <property type="term" value="P:regulation of immune system process"/>
    <property type="evidence" value="ECO:0007669"/>
    <property type="project" value="TreeGrafter"/>
</dbReference>
<evidence type="ECO:0000259" key="13">
    <source>
        <dbReference type="PROSITE" id="PS50157"/>
    </source>
</evidence>
<dbReference type="FunFam" id="3.30.160.60:FF:000295">
    <property type="entry name" value="zinc finger protein 19"/>
    <property type="match status" value="1"/>
</dbReference>
<dbReference type="FunFam" id="3.30.160.60:FF:000562">
    <property type="entry name" value="Zinc finger protein 786"/>
    <property type="match status" value="1"/>
</dbReference>
<dbReference type="GO" id="GO:0008270">
    <property type="term" value="F:zinc ion binding"/>
    <property type="evidence" value="ECO:0007669"/>
    <property type="project" value="UniProtKB-KW"/>
</dbReference>
<feature type="domain" description="C2H2-type" evidence="13">
    <location>
        <begin position="540"/>
        <end position="567"/>
    </location>
</feature>
<keyword evidence="9" id="KW-0238">DNA-binding</keyword>
<evidence type="ECO:0000256" key="1">
    <source>
        <dbReference type="ARBA" id="ARBA00003767"/>
    </source>
</evidence>
<feature type="domain" description="C2H2-type" evidence="13">
    <location>
        <begin position="315"/>
        <end position="342"/>
    </location>
</feature>
<feature type="domain" description="KRAB" evidence="14">
    <location>
        <begin position="86"/>
        <end position="161"/>
    </location>
</feature>
<dbReference type="FunFam" id="3.30.160.60:FF:000478">
    <property type="entry name" value="Zinc finger protein 133"/>
    <property type="match status" value="1"/>
</dbReference>
<keyword evidence="11" id="KW-0539">Nucleus</keyword>
<reference evidence="15" key="1">
    <citation type="thesis" date="2020" institute="ProQuest LLC" country="789 East Eisenhower Parkway, Ann Arbor, MI, USA">
        <title>Comparative Genomics and Chromosome Evolution.</title>
        <authorList>
            <person name="Mudd A.B."/>
        </authorList>
    </citation>
    <scope>NUCLEOTIDE SEQUENCE</scope>
    <source>
        <strain evidence="15">HN-11 Male</strain>
        <tissue evidence="15">Kidney and liver</tissue>
    </source>
</reference>
<evidence type="ECO:0000256" key="9">
    <source>
        <dbReference type="ARBA" id="ARBA00023125"/>
    </source>
</evidence>
<feature type="domain" description="C2H2-type" evidence="13">
    <location>
        <begin position="371"/>
        <end position="398"/>
    </location>
</feature>
<evidence type="ECO:0000256" key="10">
    <source>
        <dbReference type="ARBA" id="ARBA00023163"/>
    </source>
</evidence>
<dbReference type="SUPFAM" id="SSF57667">
    <property type="entry name" value="beta-beta-alpha zinc fingers"/>
    <property type="match status" value="5"/>
</dbReference>
<dbReference type="GO" id="GO:0000978">
    <property type="term" value="F:RNA polymerase II cis-regulatory region sequence-specific DNA binding"/>
    <property type="evidence" value="ECO:0007669"/>
    <property type="project" value="TreeGrafter"/>
</dbReference>
<evidence type="ECO:0000256" key="4">
    <source>
        <dbReference type="ARBA" id="ARBA00022723"/>
    </source>
</evidence>
<dbReference type="Gene3D" id="6.10.140.140">
    <property type="match status" value="1"/>
</dbReference>
<evidence type="ECO:0000256" key="8">
    <source>
        <dbReference type="ARBA" id="ARBA00023015"/>
    </source>
</evidence>
<keyword evidence="4" id="KW-0479">Metal-binding</keyword>
<evidence type="ECO:0000256" key="7">
    <source>
        <dbReference type="ARBA" id="ARBA00022833"/>
    </source>
</evidence>
<dbReference type="GO" id="GO:0005654">
    <property type="term" value="C:nucleoplasm"/>
    <property type="evidence" value="ECO:0007669"/>
    <property type="project" value="TreeGrafter"/>
</dbReference>
<dbReference type="PROSITE" id="PS00028">
    <property type="entry name" value="ZINC_FINGER_C2H2_1"/>
    <property type="match status" value="7"/>
</dbReference>
<keyword evidence="10" id="KW-0804">Transcription</keyword>
<dbReference type="AlphaFoldDB" id="A0A8J6BF89"/>
<dbReference type="PROSITE" id="PS50157">
    <property type="entry name" value="ZINC_FINGER_C2H2_2"/>
    <property type="match status" value="9"/>
</dbReference>
<dbReference type="FunFam" id="3.30.160.60:FF:000446">
    <property type="entry name" value="Zinc finger protein"/>
    <property type="match status" value="1"/>
</dbReference>
<feature type="domain" description="C2H2-type" evidence="13">
    <location>
        <begin position="428"/>
        <end position="455"/>
    </location>
</feature>
<keyword evidence="7" id="KW-0862">Zinc</keyword>
<organism evidence="15 16">
    <name type="scientific">Eleutherodactylus coqui</name>
    <name type="common">Puerto Rican coqui</name>
    <dbReference type="NCBI Taxonomy" id="57060"/>
    <lineage>
        <taxon>Eukaryota</taxon>
        <taxon>Metazoa</taxon>
        <taxon>Chordata</taxon>
        <taxon>Craniata</taxon>
        <taxon>Vertebrata</taxon>
        <taxon>Euteleostomi</taxon>
        <taxon>Amphibia</taxon>
        <taxon>Batrachia</taxon>
        <taxon>Anura</taxon>
        <taxon>Neobatrachia</taxon>
        <taxon>Hyloidea</taxon>
        <taxon>Eleutherodactylidae</taxon>
        <taxon>Eleutherodactylinae</taxon>
        <taxon>Eleutherodactylus</taxon>
        <taxon>Eleutherodactylus</taxon>
    </lineage>
</organism>
<dbReference type="GO" id="GO:0001227">
    <property type="term" value="F:DNA-binding transcription repressor activity, RNA polymerase II-specific"/>
    <property type="evidence" value="ECO:0007669"/>
    <property type="project" value="TreeGrafter"/>
</dbReference>
<evidence type="ECO:0000313" key="16">
    <source>
        <dbReference type="Proteomes" id="UP000770717"/>
    </source>
</evidence>
<feature type="domain" description="C2H2-type" evidence="13">
    <location>
        <begin position="343"/>
        <end position="370"/>
    </location>
</feature>
<dbReference type="OrthoDB" id="8117402at2759"/>
<dbReference type="FunFam" id="3.30.160.60:FF:002343">
    <property type="entry name" value="Zinc finger protein 33A"/>
    <property type="match status" value="1"/>
</dbReference>
<keyword evidence="8" id="KW-0805">Transcription regulation</keyword>
<dbReference type="EMBL" id="WNTK01001838">
    <property type="protein sequence ID" value="KAG9466776.1"/>
    <property type="molecule type" value="Genomic_DNA"/>
</dbReference>
<dbReference type="Pfam" id="PF01352">
    <property type="entry name" value="KRAB"/>
    <property type="match status" value="1"/>
</dbReference>
<dbReference type="InterPro" id="IPR001909">
    <property type="entry name" value="KRAB"/>
</dbReference>